<organism evidence="1 2">
    <name type="scientific">Cichorium intybus</name>
    <name type="common">Chicory</name>
    <dbReference type="NCBI Taxonomy" id="13427"/>
    <lineage>
        <taxon>Eukaryota</taxon>
        <taxon>Viridiplantae</taxon>
        <taxon>Streptophyta</taxon>
        <taxon>Embryophyta</taxon>
        <taxon>Tracheophyta</taxon>
        <taxon>Spermatophyta</taxon>
        <taxon>Magnoliopsida</taxon>
        <taxon>eudicotyledons</taxon>
        <taxon>Gunneridae</taxon>
        <taxon>Pentapetalae</taxon>
        <taxon>asterids</taxon>
        <taxon>campanulids</taxon>
        <taxon>Asterales</taxon>
        <taxon>Asteraceae</taxon>
        <taxon>Cichorioideae</taxon>
        <taxon>Cichorieae</taxon>
        <taxon>Cichoriinae</taxon>
        <taxon>Cichorium</taxon>
    </lineage>
</organism>
<comment type="caution">
    <text evidence="1">The sequence shown here is derived from an EMBL/GenBank/DDBJ whole genome shotgun (WGS) entry which is preliminary data.</text>
</comment>
<sequence>MRSGYRLSLIPIRKFQSLAGVPIRQTFAFFLSSPSRCLRRDLLRPSSSSGDSLHRRCEHLEEKMDQYLRPSNLLGLSISCFLYSSSLFRTRRKSTTDEWHSCYVPSSYVGIYVILQILSSKLKKYDQTEEI</sequence>
<proteinExistence type="predicted"/>
<name>A0ACB9D2N5_CICIN</name>
<accession>A0ACB9D2N5</accession>
<protein>
    <submittedName>
        <fullName evidence="1">Uncharacterized protein</fullName>
    </submittedName>
</protein>
<reference evidence="2" key="1">
    <citation type="journal article" date="2022" name="Mol. Ecol. Resour.">
        <title>The genomes of chicory, endive, great burdock and yacon provide insights into Asteraceae palaeo-polyploidization history and plant inulin production.</title>
        <authorList>
            <person name="Fan W."/>
            <person name="Wang S."/>
            <person name="Wang H."/>
            <person name="Wang A."/>
            <person name="Jiang F."/>
            <person name="Liu H."/>
            <person name="Zhao H."/>
            <person name="Xu D."/>
            <person name="Zhang Y."/>
        </authorList>
    </citation>
    <scope>NUCLEOTIDE SEQUENCE [LARGE SCALE GENOMIC DNA]</scope>
    <source>
        <strain evidence="2">cv. Punajuju</strain>
    </source>
</reference>
<dbReference type="Proteomes" id="UP001055811">
    <property type="component" value="Linkage Group LG05"/>
</dbReference>
<evidence type="ECO:0000313" key="2">
    <source>
        <dbReference type="Proteomes" id="UP001055811"/>
    </source>
</evidence>
<dbReference type="EMBL" id="CM042013">
    <property type="protein sequence ID" value="KAI3740839.1"/>
    <property type="molecule type" value="Genomic_DNA"/>
</dbReference>
<gene>
    <name evidence="1" type="ORF">L2E82_31313</name>
</gene>
<reference evidence="1 2" key="2">
    <citation type="journal article" date="2022" name="Mol. Ecol. Resour.">
        <title>The genomes of chicory, endive, great burdock and yacon provide insights into Asteraceae paleo-polyploidization history and plant inulin production.</title>
        <authorList>
            <person name="Fan W."/>
            <person name="Wang S."/>
            <person name="Wang H."/>
            <person name="Wang A."/>
            <person name="Jiang F."/>
            <person name="Liu H."/>
            <person name="Zhao H."/>
            <person name="Xu D."/>
            <person name="Zhang Y."/>
        </authorList>
    </citation>
    <scope>NUCLEOTIDE SEQUENCE [LARGE SCALE GENOMIC DNA]</scope>
    <source>
        <strain evidence="2">cv. Punajuju</strain>
        <tissue evidence="1">Leaves</tissue>
    </source>
</reference>
<evidence type="ECO:0000313" key="1">
    <source>
        <dbReference type="EMBL" id="KAI3740839.1"/>
    </source>
</evidence>
<keyword evidence="2" id="KW-1185">Reference proteome</keyword>